<evidence type="ECO:0008006" key="4">
    <source>
        <dbReference type="Google" id="ProtNLM"/>
    </source>
</evidence>
<evidence type="ECO:0000313" key="2">
    <source>
        <dbReference type="EMBL" id="KAK9874371.1"/>
    </source>
</evidence>
<dbReference type="AlphaFoldDB" id="A0AAW1U1I6"/>
<comment type="caution">
    <text evidence="2">The sequence shown here is derived from an EMBL/GenBank/DDBJ whole genome shotgun (WGS) entry which is preliminary data.</text>
</comment>
<protein>
    <recommendedName>
        <fullName evidence="4">Transposase</fullName>
    </recommendedName>
</protein>
<keyword evidence="3" id="KW-1185">Reference proteome</keyword>
<dbReference type="InterPro" id="IPR010921">
    <property type="entry name" value="Trp_repressor/repl_initiator"/>
</dbReference>
<dbReference type="EMBL" id="JARQZJ010000031">
    <property type="protein sequence ID" value="KAK9874371.1"/>
    <property type="molecule type" value="Genomic_DNA"/>
</dbReference>
<reference evidence="2 3" key="1">
    <citation type="submission" date="2023-03" db="EMBL/GenBank/DDBJ databases">
        <title>Genome insight into feeding habits of ladybird beetles.</title>
        <authorList>
            <person name="Li H.-S."/>
            <person name="Huang Y.-H."/>
            <person name="Pang H."/>
        </authorList>
    </citation>
    <scope>NUCLEOTIDE SEQUENCE [LARGE SCALE GENOMIC DNA]</scope>
    <source>
        <strain evidence="2">SYSU_2023b</strain>
        <tissue evidence="2">Whole body</tissue>
    </source>
</reference>
<feature type="region of interest" description="Disordered" evidence="1">
    <location>
        <begin position="62"/>
        <end position="97"/>
    </location>
</feature>
<gene>
    <name evidence="2" type="ORF">WA026_002718</name>
</gene>
<dbReference type="GO" id="GO:0043565">
    <property type="term" value="F:sequence-specific DNA binding"/>
    <property type="evidence" value="ECO:0007669"/>
    <property type="project" value="InterPro"/>
</dbReference>
<evidence type="ECO:0000256" key="1">
    <source>
        <dbReference type="SAM" id="MobiDB-lite"/>
    </source>
</evidence>
<accession>A0AAW1U1I6</accession>
<proteinExistence type="predicted"/>
<feature type="compositionally biased region" description="Basic residues" evidence="1">
    <location>
        <begin position="68"/>
        <end position="90"/>
    </location>
</feature>
<dbReference type="Proteomes" id="UP001431783">
    <property type="component" value="Unassembled WGS sequence"/>
</dbReference>
<evidence type="ECO:0000313" key="3">
    <source>
        <dbReference type="Proteomes" id="UP001431783"/>
    </source>
</evidence>
<organism evidence="2 3">
    <name type="scientific">Henosepilachna vigintioctopunctata</name>
    <dbReference type="NCBI Taxonomy" id="420089"/>
    <lineage>
        <taxon>Eukaryota</taxon>
        <taxon>Metazoa</taxon>
        <taxon>Ecdysozoa</taxon>
        <taxon>Arthropoda</taxon>
        <taxon>Hexapoda</taxon>
        <taxon>Insecta</taxon>
        <taxon>Pterygota</taxon>
        <taxon>Neoptera</taxon>
        <taxon>Endopterygota</taxon>
        <taxon>Coleoptera</taxon>
        <taxon>Polyphaga</taxon>
        <taxon>Cucujiformia</taxon>
        <taxon>Coccinelloidea</taxon>
        <taxon>Coccinellidae</taxon>
        <taxon>Epilachninae</taxon>
        <taxon>Epilachnini</taxon>
        <taxon>Henosepilachna</taxon>
    </lineage>
</organism>
<dbReference type="SUPFAM" id="SSF48295">
    <property type="entry name" value="TrpR-like"/>
    <property type="match status" value="1"/>
</dbReference>
<sequence length="263" mass="30796">MSKSTITKFRTNYDPDFKSVVVKYAIQTSNKTASDRFGINESNVRRWKRLYMREKEELYENPLARRPATSKRVGRRRRNSGRSRRKRRKSATYTQENSSDIAINCSKRWAYIRDYYIRRRGKQGTGSSGEAAKKRSNLLSFLDRYSSIKRSTTSNMSDIYEGTEELVESNNATSGENQNEESWEVTENIKEEEPELESQVQRVETPRISHSQERLHLLKQIVERQFSTAEGEDETDLFFSSMAKIVKGFHLGNVQRFGWKYPL</sequence>
<name>A0AAW1U1I6_9CUCU</name>